<dbReference type="EMBL" id="CP046294">
    <property type="protein sequence ID" value="QGR70333.1"/>
    <property type="molecule type" value="Genomic_DNA"/>
</dbReference>
<dbReference type="RefSeq" id="WP_155967650.1">
    <property type="nucleotide sequence ID" value="NZ_CP046293.1"/>
</dbReference>
<sequence length="831" mass="91789">MPKVKITAIPGVPNKTISANTGDSIQSVIDKVNLFHDAYFLLNGVILDDNFDVSYPLGENDVLTIIDQPKGGLFKTLLNPLEHFNPIKFTKKILGFLIKTPSASFAADVNSKTSTNNSIKAQTNTARNGEARPDSFGLIRSFPDLIQSGLTEYISNDQYVTQWMNFGLGKYTISSIRYSESNIGSMPGSSYQIYQPGETIPQIIEPILFDDVDGQEIPGANESSDFPAETATTNTIVSGSIAGNEAVVKIVKNSDFDYFYDLEKPHAVTVILNVTYPTASGSITRNVTLSANLTGAQTTDNGAVISPIYYYVFTFSGLGGSDYDQLPATTVVNTTLLTINDNEALIVGPMYSPIASSQLWVNLKADLGNNSSANVNISWVKVDDDNVQIPGTEGAMQSTLSNSTGKSDSIYSTVKITPAAGSGRYAIKFQRPDNSSDSNRLIVESIQGINIRNNVIYPEDTIITIKIRGTKNATQSRQLKFNAMIYRHVISYNRTTKTINYVESASRSFADIVLHNWIVVGSQDPSSIDIDGLYEISDSLSDPRLGYFDFTFDDEDASLGERIKIICDAATVTAYGNSGVLSFTRDEKKIYPATVFTTSNMRPDNYSLSYDISLPGTYDGVVVKYRNPITNKQDFVRMKIVDGVVTEGTPVKGKQIDMLYVRNRFQALDRATKEARRLIHSRMSMTATVMSDGEWVNLGDMVQVPDMYDELHQQGYIVQREGNDFDTNERIDFSSSPLFVVITDSMGYPTGKYLAHKREDTDFGFTAEIPEIGLNIWDGYNTQSSSRFFIANESEIELTKWTITDKTPNTDGTTSLTLAEYSDKIHEYVIS</sequence>
<name>A0ABX6F5M2_YERIN</name>
<proteinExistence type="predicted"/>
<gene>
    <name evidence="1" type="ORF">FOC37_08050</name>
</gene>
<evidence type="ECO:0000313" key="2">
    <source>
        <dbReference type="Proteomes" id="UP000424966"/>
    </source>
</evidence>
<evidence type="ECO:0000313" key="1">
    <source>
        <dbReference type="EMBL" id="QGR70333.1"/>
    </source>
</evidence>
<dbReference type="GeneID" id="58046206"/>
<dbReference type="Proteomes" id="UP000424966">
    <property type="component" value="Chromosome"/>
</dbReference>
<accession>A0ABX6F5M2</accession>
<organism evidence="1 2">
    <name type="scientific">Yersinia intermedia</name>
    <dbReference type="NCBI Taxonomy" id="631"/>
    <lineage>
        <taxon>Bacteria</taxon>
        <taxon>Pseudomonadati</taxon>
        <taxon>Pseudomonadota</taxon>
        <taxon>Gammaproteobacteria</taxon>
        <taxon>Enterobacterales</taxon>
        <taxon>Yersiniaceae</taxon>
        <taxon>Yersinia</taxon>
    </lineage>
</organism>
<keyword evidence="2" id="KW-1185">Reference proteome</keyword>
<reference evidence="1 2" key="1">
    <citation type="submission" date="2019-11" db="EMBL/GenBank/DDBJ databases">
        <title>FDA dAtabase for Regulatory Grade micrObial Sequences (FDA-ARGOS): Supporting development and validation of Infectious Disease Dx tests.</title>
        <authorList>
            <person name="Patel R."/>
            <person name="Rucinski S."/>
            <person name="Tallon L."/>
            <person name="Sadzewicz L."/>
            <person name="Vavikolanu K."/>
            <person name="Mehta A."/>
            <person name="Aluvathingal J."/>
            <person name="Nadendla S."/>
            <person name="Nandy P."/>
            <person name="Geyer C."/>
            <person name="Yan Y."/>
            <person name="Sichtig H."/>
        </authorList>
    </citation>
    <scope>NUCLEOTIDE SEQUENCE [LARGE SCALE GENOMIC DNA]</scope>
    <source>
        <strain evidence="1 2">FDAARGOS_729</strain>
    </source>
</reference>
<dbReference type="NCBIfam" id="NF040662">
    <property type="entry name" value="attach_TipJ_rel"/>
    <property type="match status" value="1"/>
</dbReference>
<protein>
    <submittedName>
        <fullName evidence="1">MoaD/ThiS family protein</fullName>
    </submittedName>
</protein>